<feature type="region of interest" description="Disordered" evidence="1">
    <location>
        <begin position="63"/>
        <end position="89"/>
    </location>
</feature>
<sequence>MDLDRPQRTWSAEWDFTSLPQGNRTITDRLPERLPGNHTPATRPEVLTPQRLEAMRTYRFGRRSSGQHLTSSGLTTVAGNGPPHTGDRLPAPRRQAQQGGTEYIPLTPDAAVGAAAHATGPGTSLAGRNGWVVGGFDGGSVNRATADRGGGGPASGQADRQRRLRRRTDRCHGEEEERVNRWLELTEPAKKQE</sequence>
<evidence type="ECO:0000256" key="1">
    <source>
        <dbReference type="SAM" id="MobiDB-lite"/>
    </source>
</evidence>
<feature type="region of interest" description="Disordered" evidence="1">
    <location>
        <begin position="142"/>
        <end position="193"/>
    </location>
</feature>
<name>A0AA38RTG0_9PEZI</name>
<evidence type="ECO:0000313" key="3">
    <source>
        <dbReference type="Proteomes" id="UP001174691"/>
    </source>
</evidence>
<reference evidence="2" key="1">
    <citation type="submission" date="2022-07" db="EMBL/GenBank/DDBJ databases">
        <title>Fungi with potential for degradation of polypropylene.</title>
        <authorList>
            <person name="Gostincar C."/>
        </authorList>
    </citation>
    <scope>NUCLEOTIDE SEQUENCE</scope>
    <source>
        <strain evidence="2">EXF-13287</strain>
    </source>
</reference>
<keyword evidence="3" id="KW-1185">Reference proteome</keyword>
<dbReference type="EMBL" id="JANBVN010000087">
    <property type="protein sequence ID" value="KAJ9148208.1"/>
    <property type="molecule type" value="Genomic_DNA"/>
</dbReference>
<proteinExistence type="predicted"/>
<feature type="compositionally biased region" description="Polar residues" evidence="1">
    <location>
        <begin position="64"/>
        <end position="78"/>
    </location>
</feature>
<gene>
    <name evidence="2" type="ORF">NKR19_g5967</name>
</gene>
<feature type="region of interest" description="Disordered" evidence="1">
    <location>
        <begin position="19"/>
        <end position="43"/>
    </location>
</feature>
<dbReference type="AlphaFoldDB" id="A0AA38RTG0"/>
<feature type="compositionally biased region" description="Basic and acidic residues" evidence="1">
    <location>
        <begin position="170"/>
        <end position="181"/>
    </location>
</feature>
<organism evidence="2 3">
    <name type="scientific">Coniochaeta hoffmannii</name>
    <dbReference type="NCBI Taxonomy" id="91930"/>
    <lineage>
        <taxon>Eukaryota</taxon>
        <taxon>Fungi</taxon>
        <taxon>Dikarya</taxon>
        <taxon>Ascomycota</taxon>
        <taxon>Pezizomycotina</taxon>
        <taxon>Sordariomycetes</taxon>
        <taxon>Sordariomycetidae</taxon>
        <taxon>Coniochaetales</taxon>
        <taxon>Coniochaetaceae</taxon>
        <taxon>Coniochaeta</taxon>
    </lineage>
</organism>
<accession>A0AA38RTG0</accession>
<comment type="caution">
    <text evidence="2">The sequence shown here is derived from an EMBL/GenBank/DDBJ whole genome shotgun (WGS) entry which is preliminary data.</text>
</comment>
<dbReference type="Proteomes" id="UP001174691">
    <property type="component" value="Unassembled WGS sequence"/>
</dbReference>
<evidence type="ECO:0000313" key="2">
    <source>
        <dbReference type="EMBL" id="KAJ9148208.1"/>
    </source>
</evidence>
<protein>
    <submittedName>
        <fullName evidence="2">Uncharacterized protein</fullName>
    </submittedName>
</protein>